<dbReference type="NCBIfam" id="TIGR00835">
    <property type="entry name" value="agcS"/>
    <property type="match status" value="1"/>
</dbReference>
<evidence type="ECO:0000256" key="8">
    <source>
        <dbReference type="RuleBase" id="RU363064"/>
    </source>
</evidence>
<evidence type="ECO:0000256" key="3">
    <source>
        <dbReference type="ARBA" id="ARBA00022448"/>
    </source>
</evidence>
<evidence type="ECO:0000256" key="5">
    <source>
        <dbReference type="ARBA" id="ARBA00022692"/>
    </source>
</evidence>
<feature type="transmembrane region" description="Helical" evidence="8">
    <location>
        <begin position="395"/>
        <end position="416"/>
    </location>
</feature>
<evidence type="ECO:0000256" key="1">
    <source>
        <dbReference type="ARBA" id="ARBA00004651"/>
    </source>
</evidence>
<feature type="transmembrane region" description="Helical" evidence="8">
    <location>
        <begin position="436"/>
        <end position="457"/>
    </location>
</feature>
<dbReference type="InterPro" id="IPR001463">
    <property type="entry name" value="Na/Ala_symport"/>
</dbReference>
<evidence type="ECO:0000256" key="4">
    <source>
        <dbReference type="ARBA" id="ARBA00022475"/>
    </source>
</evidence>
<keyword evidence="6 8" id="KW-1133">Transmembrane helix</keyword>
<comment type="caution">
    <text evidence="9">The sequence shown here is derived from an EMBL/GenBank/DDBJ whole genome shotgun (WGS) entry which is preliminary data.</text>
</comment>
<dbReference type="Pfam" id="PF01235">
    <property type="entry name" value="Na_Ala_symp"/>
    <property type="match status" value="1"/>
</dbReference>
<evidence type="ECO:0000256" key="7">
    <source>
        <dbReference type="ARBA" id="ARBA00023136"/>
    </source>
</evidence>
<keyword evidence="8" id="KW-0997">Cell inner membrane</keyword>
<feature type="transmembrane region" description="Helical" evidence="8">
    <location>
        <begin position="93"/>
        <end position="113"/>
    </location>
</feature>
<feature type="transmembrane region" description="Helical" evidence="8">
    <location>
        <begin position="362"/>
        <end position="383"/>
    </location>
</feature>
<feature type="transmembrane region" description="Helical" evidence="8">
    <location>
        <begin position="26"/>
        <end position="45"/>
    </location>
</feature>
<keyword evidence="8" id="KW-0769">Symport</keyword>
<keyword evidence="10" id="KW-1185">Reference proteome</keyword>
<keyword evidence="3 8" id="KW-0813">Transport</keyword>
<protein>
    <submittedName>
        <fullName evidence="9">Alanine/glycine:cation symporter family protein</fullName>
    </submittedName>
</protein>
<feature type="transmembrane region" description="Helical" evidence="8">
    <location>
        <begin position="160"/>
        <end position="180"/>
    </location>
</feature>
<dbReference type="PRINTS" id="PR00175">
    <property type="entry name" value="NAALASMPORT"/>
</dbReference>
<feature type="transmembrane region" description="Helical" evidence="8">
    <location>
        <begin position="192"/>
        <end position="216"/>
    </location>
</feature>
<sequence length="501" mass="53846">MQGFLDGLASLVGWGSNLTWGGLGGYWWLGILIAALLPAGLYFSIRTRFVQFRAFGHMCRVMSHSFRKEHDDSVSSFQAFATSAAARVGTGNIAGVAVAITAGGPGAIFWMWLVAMVGMATSLVENTLAQVFKEQGEVAGTFRGGPAYYIDKGLGKRWKWLSIVFSVFLVFCFGFFFNAVQANAMSEAIHAAWGINPLLVGVFIAILAGLIVFGGIRSIGKFAGIVVPIMALCYIAIAIYVIVTNVSRLPEVFGLIFSNAFGIQEAGAGAFGAVVANGIKRGLFSNEAGMGSSPNVGAVADVKHPVVQGYVQMASVFLDTMLICTATAALILLSNVELSGAMEGVTLTQAALASEVGSWGNSFIAVALIFFAFTSVIANYYYAETNIFYLWHTRASIFCYRFLYIVFILFGAWVAWSGSSDNFQLLWNMADMSMGFMASANLLAILLLSGVAIKVFADYEAQRDRGIAEPVFDARRHDIPGIEADVWQGGPHIPGEHTETH</sequence>
<dbReference type="Gene3D" id="1.20.1740.10">
    <property type="entry name" value="Amino acid/polyamine transporter I"/>
    <property type="match status" value="1"/>
</dbReference>
<feature type="transmembrane region" description="Helical" evidence="8">
    <location>
        <begin position="222"/>
        <end position="243"/>
    </location>
</feature>
<proteinExistence type="inferred from homology"/>
<evidence type="ECO:0000256" key="2">
    <source>
        <dbReference type="ARBA" id="ARBA00009261"/>
    </source>
</evidence>
<reference evidence="10" key="1">
    <citation type="journal article" date="2019" name="Int. J. Syst. Evol. Microbiol.">
        <title>The Global Catalogue of Microorganisms (GCM) 10K type strain sequencing project: providing services to taxonomists for standard genome sequencing and annotation.</title>
        <authorList>
            <consortium name="The Broad Institute Genomics Platform"/>
            <consortium name="The Broad Institute Genome Sequencing Center for Infectious Disease"/>
            <person name="Wu L."/>
            <person name="Ma J."/>
        </authorList>
    </citation>
    <scope>NUCLEOTIDE SEQUENCE [LARGE SCALE GENOMIC DNA]</scope>
    <source>
        <strain evidence="10">CCUG 54356</strain>
    </source>
</reference>
<organism evidence="9 10">
    <name type="scientific">Microbulbifer celer</name>
    <dbReference type="NCBI Taxonomy" id="435905"/>
    <lineage>
        <taxon>Bacteria</taxon>
        <taxon>Pseudomonadati</taxon>
        <taxon>Pseudomonadota</taxon>
        <taxon>Gammaproteobacteria</taxon>
        <taxon>Cellvibrionales</taxon>
        <taxon>Microbulbiferaceae</taxon>
        <taxon>Microbulbifer</taxon>
    </lineage>
</organism>
<keyword evidence="4" id="KW-1003">Cell membrane</keyword>
<evidence type="ECO:0000256" key="6">
    <source>
        <dbReference type="ARBA" id="ARBA00022989"/>
    </source>
</evidence>
<comment type="similarity">
    <text evidence="2 8">Belongs to the alanine or glycine:cation symporter (AGCS) (TC 2.A.25) family.</text>
</comment>
<comment type="subcellular location">
    <subcellularLocation>
        <location evidence="8">Cell inner membrane</location>
        <topology evidence="8">Multi-pass membrane protein</topology>
    </subcellularLocation>
    <subcellularLocation>
        <location evidence="1">Cell membrane</location>
        <topology evidence="1">Multi-pass membrane protein</topology>
    </subcellularLocation>
</comment>
<dbReference type="PROSITE" id="PS00873">
    <property type="entry name" value="NA_ALANINE_SYMP"/>
    <property type="match status" value="1"/>
</dbReference>
<dbReference type="PANTHER" id="PTHR30330">
    <property type="entry name" value="AGSS FAMILY TRANSPORTER, SODIUM-ALANINE"/>
    <property type="match status" value="1"/>
</dbReference>
<evidence type="ECO:0000313" key="9">
    <source>
        <dbReference type="EMBL" id="MFD1216492.1"/>
    </source>
</evidence>
<accession>A0ABW3U6L6</accession>
<evidence type="ECO:0000313" key="10">
    <source>
        <dbReference type="Proteomes" id="UP001597264"/>
    </source>
</evidence>
<keyword evidence="5 8" id="KW-0812">Transmembrane</keyword>
<dbReference type="PANTHER" id="PTHR30330:SF1">
    <property type="entry name" value="AMINO-ACID CARRIER PROTEIN ALST"/>
    <property type="match status" value="1"/>
</dbReference>
<dbReference type="EMBL" id="JBHTLR010000007">
    <property type="protein sequence ID" value="MFD1216492.1"/>
    <property type="molecule type" value="Genomic_DNA"/>
</dbReference>
<keyword evidence="7 8" id="KW-0472">Membrane</keyword>
<name>A0ABW3U6L6_9GAMM</name>
<dbReference type="Proteomes" id="UP001597264">
    <property type="component" value="Unassembled WGS sequence"/>
</dbReference>
<dbReference type="RefSeq" id="WP_230438604.1">
    <property type="nucleotide sequence ID" value="NZ_CP087715.1"/>
</dbReference>
<gene>
    <name evidence="9" type="ORF">ACFQ2X_07785</name>
</gene>